<proteinExistence type="predicted"/>
<name>A0A1C3RC27_9PROT</name>
<dbReference type="InterPro" id="IPR009964">
    <property type="entry name" value="DUF1491"/>
</dbReference>
<dbReference type="Proteomes" id="UP000231658">
    <property type="component" value="Unassembled WGS sequence"/>
</dbReference>
<evidence type="ECO:0008006" key="3">
    <source>
        <dbReference type="Google" id="ProtNLM"/>
    </source>
</evidence>
<dbReference type="AlphaFoldDB" id="A0A1C3RC27"/>
<evidence type="ECO:0000313" key="2">
    <source>
        <dbReference type="Proteomes" id="UP000231658"/>
    </source>
</evidence>
<sequence length="112" mass="12800">MSDRIKAGIWVQAQLRICDMNFISAMVVRKGDPDAGSVLLKLNRFNEGCAVLTPVTTIEGERGWMHGLKDGYVDERTCDAYIIRQTERDPDLWVIEIEDPKKQYELDAELVQ</sequence>
<gene>
    <name evidence="1" type="ORF">MTBPR1_10045</name>
</gene>
<dbReference type="STRING" id="1867952.MTBPR1_10045"/>
<dbReference type="OrthoDB" id="9809136at2"/>
<accession>A0A1C3RC27</accession>
<evidence type="ECO:0000313" key="1">
    <source>
        <dbReference type="EMBL" id="SCA54798.1"/>
    </source>
</evidence>
<keyword evidence="2" id="KW-1185">Reference proteome</keyword>
<dbReference type="Pfam" id="PF07372">
    <property type="entry name" value="DUF1491"/>
    <property type="match status" value="1"/>
</dbReference>
<dbReference type="RefSeq" id="WP_126464927.1">
    <property type="nucleotide sequence ID" value="NZ_FLYE01000001.1"/>
</dbReference>
<protein>
    <recommendedName>
        <fullName evidence="3">DUF1491 family protein</fullName>
    </recommendedName>
</protein>
<organism evidence="1 2">
    <name type="scientific">Candidatus Terasakiella magnetica</name>
    <dbReference type="NCBI Taxonomy" id="1867952"/>
    <lineage>
        <taxon>Bacteria</taxon>
        <taxon>Pseudomonadati</taxon>
        <taxon>Pseudomonadota</taxon>
        <taxon>Alphaproteobacteria</taxon>
        <taxon>Rhodospirillales</taxon>
        <taxon>Terasakiellaceae</taxon>
        <taxon>Terasakiella</taxon>
    </lineage>
</organism>
<dbReference type="Gene3D" id="3.40.1530.20">
    <property type="entry name" value="Protein of unknown function (DUF1491)"/>
    <property type="match status" value="1"/>
</dbReference>
<reference evidence="1 2" key="1">
    <citation type="submission" date="2016-07" db="EMBL/GenBank/DDBJ databases">
        <authorList>
            <person name="Lefevre C.T."/>
        </authorList>
    </citation>
    <scope>NUCLEOTIDE SEQUENCE [LARGE SCALE GENOMIC DNA]</scope>
    <source>
        <strain evidence="1">PR1</strain>
    </source>
</reference>
<dbReference type="EMBL" id="FLYE01000001">
    <property type="protein sequence ID" value="SCA54798.1"/>
    <property type="molecule type" value="Genomic_DNA"/>
</dbReference>